<reference evidence="1 2" key="1">
    <citation type="submission" date="2023-03" db="EMBL/GenBank/DDBJ databases">
        <title>WGS of Gossypium arboreum.</title>
        <authorList>
            <person name="Yu D."/>
        </authorList>
    </citation>
    <scope>NUCLEOTIDE SEQUENCE [LARGE SCALE GENOMIC DNA]</scope>
    <source>
        <tissue evidence="1">Leaf</tissue>
    </source>
</reference>
<evidence type="ECO:0000313" key="2">
    <source>
        <dbReference type="Proteomes" id="UP001358586"/>
    </source>
</evidence>
<evidence type="ECO:0000313" key="1">
    <source>
        <dbReference type="EMBL" id="KAK5772778.1"/>
    </source>
</evidence>
<organism evidence="1 2">
    <name type="scientific">Gossypium arboreum</name>
    <name type="common">Tree cotton</name>
    <name type="synonym">Gossypium nanking</name>
    <dbReference type="NCBI Taxonomy" id="29729"/>
    <lineage>
        <taxon>Eukaryota</taxon>
        <taxon>Viridiplantae</taxon>
        <taxon>Streptophyta</taxon>
        <taxon>Embryophyta</taxon>
        <taxon>Tracheophyta</taxon>
        <taxon>Spermatophyta</taxon>
        <taxon>Magnoliopsida</taxon>
        <taxon>eudicotyledons</taxon>
        <taxon>Gunneridae</taxon>
        <taxon>Pentapetalae</taxon>
        <taxon>rosids</taxon>
        <taxon>malvids</taxon>
        <taxon>Malvales</taxon>
        <taxon>Malvaceae</taxon>
        <taxon>Malvoideae</taxon>
        <taxon>Gossypium</taxon>
    </lineage>
</organism>
<dbReference type="Pfam" id="PF03140">
    <property type="entry name" value="DUF247"/>
    <property type="match status" value="1"/>
</dbReference>
<dbReference type="InterPro" id="IPR004158">
    <property type="entry name" value="DUF247_pln"/>
</dbReference>
<keyword evidence="2" id="KW-1185">Reference proteome</keyword>
<dbReference type="Proteomes" id="UP001358586">
    <property type="component" value="Chromosome 13"/>
</dbReference>
<dbReference type="EMBL" id="JARKNE010000013">
    <property type="protein sequence ID" value="KAK5772778.1"/>
    <property type="molecule type" value="Genomic_DNA"/>
</dbReference>
<proteinExistence type="predicted"/>
<gene>
    <name evidence="1" type="ORF">PVK06_049073</name>
</gene>
<sequence length="79" mass="9473">MGDFRRRWFEKIVEKTHLGLNQFREAMKHLEGKTHKCYEKPLPLGLEDEANFVNKMVYDGCFVVQLIRMGHLYDLRELC</sequence>
<accession>A0ABR0MHZ8</accession>
<protein>
    <submittedName>
        <fullName evidence="1">Uncharacterized protein</fullName>
    </submittedName>
</protein>
<name>A0ABR0MHZ8_GOSAR</name>
<comment type="caution">
    <text evidence="1">The sequence shown here is derived from an EMBL/GenBank/DDBJ whole genome shotgun (WGS) entry which is preliminary data.</text>
</comment>